<dbReference type="PANTHER" id="PTHR33199">
    <property type="entry name" value="MACPF DOMAIN-CONTAINING PROTEIN CAD1"/>
    <property type="match status" value="1"/>
</dbReference>
<feature type="non-terminal residue" evidence="2">
    <location>
        <position position="1"/>
    </location>
</feature>
<dbReference type="SMART" id="SM00457">
    <property type="entry name" value="MACPF"/>
    <property type="match status" value="1"/>
</dbReference>
<feature type="non-terminal residue" evidence="2">
    <location>
        <position position="609"/>
    </location>
</feature>
<evidence type="ECO:0000313" key="2">
    <source>
        <dbReference type="EMBL" id="EPS61818.1"/>
    </source>
</evidence>
<dbReference type="PANTHER" id="PTHR33199:SF2">
    <property type="entry name" value="OS02G0475300 PROTEIN"/>
    <property type="match status" value="1"/>
</dbReference>
<dbReference type="AlphaFoldDB" id="S8DG75"/>
<sequence>DYDNMPIELQGTEALGQGFDLASDFRLQFVKRCPSGARLVVLDESNKRDVKIPGGGTIANVPECIRIGKGDHTRFKSDVLQFNQMSELLNQKSSVQGKIPSGYLNNMFHLSGAWLNDAAEARHLAFDGYFISLYDLHLIASPLILNDHVKKSVPRLWDPASLSRFIKTYGTHVVVGMAIGGQDLICVKQTSSSPIPPAELKGYLEELGDCLFSDATSPILDRTSNDNSNKLPEVFKRMLLVRTLQFASIVESSSKDGLTLIWSKRGGNVFAQRHSSWLQTVAAKPEAILFKFVPITSLLNGIPGSGYLSHAINLYLRYKPPLEDLPYFLEFQVPRQWAPSFSDLPLRHRRRRASVPSLQFSFMGPKISVNLSQVTSNHRPVVGLRLYLEGTKSNELAVHVQHLSSLPNFMTRRSSSPFESRWRGSDDYDSGDQFLEAVRWKGFSNVCSAAVKYDPTWARGSSGAFVVTGAQLTTKGKWPSKVLHLRLLYTHIPSCSIRKSEWGSAPEGSGKTSFFSNLSTTFAFTQRGNKKQQQPQRQLPAALNSGVYPDGPPVPIGSTKLVKYVDSAEISRGPYDVPGHWLVIGGRLVVGDGGKIGLQVKFGLLDYHS</sequence>
<keyword evidence="3" id="KW-1185">Reference proteome</keyword>
<protein>
    <recommendedName>
        <fullName evidence="1">MACPF domain-containing protein</fullName>
    </recommendedName>
</protein>
<dbReference type="GO" id="GO:0005886">
    <property type="term" value="C:plasma membrane"/>
    <property type="evidence" value="ECO:0007669"/>
    <property type="project" value="TreeGrafter"/>
</dbReference>
<dbReference type="Proteomes" id="UP000015453">
    <property type="component" value="Unassembled WGS sequence"/>
</dbReference>
<dbReference type="GO" id="GO:2000031">
    <property type="term" value="P:regulation of salicylic acid mediated signaling pathway"/>
    <property type="evidence" value="ECO:0007669"/>
    <property type="project" value="InterPro"/>
</dbReference>
<name>S8DG75_9LAMI</name>
<proteinExistence type="predicted"/>
<dbReference type="EMBL" id="AUSU01006575">
    <property type="protein sequence ID" value="EPS61818.1"/>
    <property type="molecule type" value="Genomic_DNA"/>
</dbReference>
<dbReference type="GO" id="GO:0009626">
    <property type="term" value="P:plant-type hypersensitive response"/>
    <property type="evidence" value="ECO:0007669"/>
    <property type="project" value="TreeGrafter"/>
</dbReference>
<feature type="domain" description="MACPF" evidence="1">
    <location>
        <begin position="1"/>
        <end position="329"/>
    </location>
</feature>
<reference evidence="2 3" key="1">
    <citation type="journal article" date="2013" name="BMC Genomics">
        <title>The miniature genome of a carnivorous plant Genlisea aurea contains a low number of genes and short non-coding sequences.</title>
        <authorList>
            <person name="Leushkin E.V."/>
            <person name="Sutormin R.A."/>
            <person name="Nabieva E.R."/>
            <person name="Penin A.A."/>
            <person name="Kondrashov A.S."/>
            <person name="Logacheva M.D."/>
        </authorList>
    </citation>
    <scope>NUCLEOTIDE SEQUENCE [LARGE SCALE GENOMIC DNA]</scope>
</reference>
<gene>
    <name evidence="2" type="ORF">M569_12969</name>
</gene>
<dbReference type="InterPro" id="IPR020864">
    <property type="entry name" value="MACPF"/>
</dbReference>
<dbReference type="Pfam" id="PF01823">
    <property type="entry name" value="MACPF"/>
    <property type="match status" value="1"/>
</dbReference>
<accession>S8DG75</accession>
<dbReference type="PROSITE" id="PS51412">
    <property type="entry name" value="MACPF_2"/>
    <property type="match status" value="1"/>
</dbReference>
<evidence type="ECO:0000259" key="1">
    <source>
        <dbReference type="PROSITE" id="PS51412"/>
    </source>
</evidence>
<evidence type="ECO:0000313" key="3">
    <source>
        <dbReference type="Proteomes" id="UP000015453"/>
    </source>
</evidence>
<organism evidence="2 3">
    <name type="scientific">Genlisea aurea</name>
    <dbReference type="NCBI Taxonomy" id="192259"/>
    <lineage>
        <taxon>Eukaryota</taxon>
        <taxon>Viridiplantae</taxon>
        <taxon>Streptophyta</taxon>
        <taxon>Embryophyta</taxon>
        <taxon>Tracheophyta</taxon>
        <taxon>Spermatophyta</taxon>
        <taxon>Magnoliopsida</taxon>
        <taxon>eudicotyledons</taxon>
        <taxon>Gunneridae</taxon>
        <taxon>Pentapetalae</taxon>
        <taxon>asterids</taxon>
        <taxon>lamiids</taxon>
        <taxon>Lamiales</taxon>
        <taxon>Lentibulariaceae</taxon>
        <taxon>Genlisea</taxon>
    </lineage>
</organism>
<dbReference type="OrthoDB" id="1366754at2759"/>
<dbReference type="InterPro" id="IPR044663">
    <property type="entry name" value="CAD1/NSL1-like"/>
</dbReference>
<comment type="caution">
    <text evidence="2">The sequence shown here is derived from an EMBL/GenBank/DDBJ whole genome shotgun (WGS) entry which is preliminary data.</text>
</comment>